<organism evidence="1 2">
    <name type="scientific">Synechocystis salina LEGE 00031</name>
    <dbReference type="NCBI Taxonomy" id="1828736"/>
    <lineage>
        <taxon>Bacteria</taxon>
        <taxon>Bacillati</taxon>
        <taxon>Cyanobacteriota</taxon>
        <taxon>Cyanophyceae</taxon>
        <taxon>Synechococcales</taxon>
        <taxon>Merismopediaceae</taxon>
        <taxon>Synechocystis</taxon>
    </lineage>
</organism>
<sequence>MKFVRQAYLTVYRAEPVQETKTKPLLLSTETIFGGLWGFIFPKNQAIVGFFL</sequence>
<dbReference type="Proteomes" id="UP000658720">
    <property type="component" value="Unassembled WGS sequence"/>
</dbReference>
<keyword evidence="2" id="KW-1185">Reference proteome</keyword>
<comment type="caution">
    <text evidence="1">The sequence shown here is derived from an EMBL/GenBank/DDBJ whole genome shotgun (WGS) entry which is preliminary data.</text>
</comment>
<evidence type="ECO:0000313" key="1">
    <source>
        <dbReference type="EMBL" id="MBE9254336.1"/>
    </source>
</evidence>
<gene>
    <name evidence="1" type="ORF">IQ217_10870</name>
</gene>
<dbReference type="RefSeq" id="WP_194019959.1">
    <property type="nucleotide sequence ID" value="NZ_JADEVV010000028.1"/>
</dbReference>
<reference evidence="1 2" key="1">
    <citation type="submission" date="2020-10" db="EMBL/GenBank/DDBJ databases">
        <authorList>
            <person name="Castelo-Branco R."/>
            <person name="Eusebio N."/>
            <person name="Adriana R."/>
            <person name="Vieira A."/>
            <person name="Brugerolle De Fraissinette N."/>
            <person name="Rezende De Castro R."/>
            <person name="Schneider M.P."/>
            <person name="Vasconcelos V."/>
            <person name="Leao P.N."/>
        </authorList>
    </citation>
    <scope>NUCLEOTIDE SEQUENCE [LARGE SCALE GENOMIC DNA]</scope>
    <source>
        <strain evidence="1 2">LEGE 00031</strain>
    </source>
</reference>
<proteinExistence type="predicted"/>
<accession>A0ABR9VTG6</accession>
<dbReference type="EMBL" id="JADEVV010000028">
    <property type="protein sequence ID" value="MBE9254336.1"/>
    <property type="molecule type" value="Genomic_DNA"/>
</dbReference>
<evidence type="ECO:0000313" key="2">
    <source>
        <dbReference type="Proteomes" id="UP000658720"/>
    </source>
</evidence>
<name>A0ABR9VTG6_9SYNC</name>
<protein>
    <submittedName>
        <fullName evidence="1">Uncharacterized protein</fullName>
    </submittedName>
</protein>